<proteinExistence type="predicted"/>
<evidence type="ECO:0000259" key="2">
    <source>
        <dbReference type="Pfam" id="PF04218"/>
    </source>
</evidence>
<dbReference type="EMBL" id="JANEYF010001914">
    <property type="protein sequence ID" value="KAJ8954628.1"/>
    <property type="molecule type" value="Genomic_DNA"/>
</dbReference>
<dbReference type="GO" id="GO:0005634">
    <property type="term" value="C:nucleus"/>
    <property type="evidence" value="ECO:0007669"/>
    <property type="project" value="UniProtKB-SubCell"/>
</dbReference>
<evidence type="ECO:0000256" key="1">
    <source>
        <dbReference type="ARBA" id="ARBA00004123"/>
    </source>
</evidence>
<reference evidence="3" key="1">
    <citation type="journal article" date="2023" name="Insect Mol. Biol.">
        <title>Genome sequencing provides insights into the evolution of gene families encoding plant cell wall-degrading enzymes in longhorned beetles.</title>
        <authorList>
            <person name="Shin N.R."/>
            <person name="Okamura Y."/>
            <person name="Kirsch R."/>
            <person name="Pauchet Y."/>
        </authorList>
    </citation>
    <scope>NUCLEOTIDE SEQUENCE</scope>
    <source>
        <strain evidence="3">RBIC_L_NR</strain>
    </source>
</reference>
<dbReference type="InterPro" id="IPR009057">
    <property type="entry name" value="Homeodomain-like_sf"/>
</dbReference>
<name>A0AAV8YSI8_9CUCU</name>
<dbReference type="Gene3D" id="1.10.10.60">
    <property type="entry name" value="Homeodomain-like"/>
    <property type="match status" value="1"/>
</dbReference>
<dbReference type="SUPFAM" id="SSF46689">
    <property type="entry name" value="Homeodomain-like"/>
    <property type="match status" value="1"/>
</dbReference>
<sequence length="63" mass="6892">MVVVPMKMAPIKRNHKTLSLKEKSAIIDELKRGVSGKSLALKYGVGTSTISDIKKNLIKLKGK</sequence>
<evidence type="ECO:0000313" key="4">
    <source>
        <dbReference type="Proteomes" id="UP001162156"/>
    </source>
</evidence>
<protein>
    <recommendedName>
        <fullName evidence="2">HTH psq-type domain-containing protein</fullName>
    </recommendedName>
</protein>
<comment type="subcellular location">
    <subcellularLocation>
        <location evidence="1">Nucleus</location>
    </subcellularLocation>
</comment>
<accession>A0AAV8YSI8</accession>
<dbReference type="InterPro" id="IPR007889">
    <property type="entry name" value="HTH_Psq"/>
</dbReference>
<keyword evidence="4" id="KW-1185">Reference proteome</keyword>
<dbReference type="GO" id="GO:0003677">
    <property type="term" value="F:DNA binding"/>
    <property type="evidence" value="ECO:0007669"/>
    <property type="project" value="InterPro"/>
</dbReference>
<comment type="caution">
    <text evidence="3">The sequence shown here is derived from an EMBL/GenBank/DDBJ whole genome shotgun (WGS) entry which is preliminary data.</text>
</comment>
<dbReference type="Proteomes" id="UP001162156">
    <property type="component" value="Unassembled WGS sequence"/>
</dbReference>
<organism evidence="3 4">
    <name type="scientific">Rhamnusium bicolor</name>
    <dbReference type="NCBI Taxonomy" id="1586634"/>
    <lineage>
        <taxon>Eukaryota</taxon>
        <taxon>Metazoa</taxon>
        <taxon>Ecdysozoa</taxon>
        <taxon>Arthropoda</taxon>
        <taxon>Hexapoda</taxon>
        <taxon>Insecta</taxon>
        <taxon>Pterygota</taxon>
        <taxon>Neoptera</taxon>
        <taxon>Endopterygota</taxon>
        <taxon>Coleoptera</taxon>
        <taxon>Polyphaga</taxon>
        <taxon>Cucujiformia</taxon>
        <taxon>Chrysomeloidea</taxon>
        <taxon>Cerambycidae</taxon>
        <taxon>Lepturinae</taxon>
        <taxon>Rhagiini</taxon>
        <taxon>Rhamnusium</taxon>
    </lineage>
</organism>
<evidence type="ECO:0000313" key="3">
    <source>
        <dbReference type="EMBL" id="KAJ8954628.1"/>
    </source>
</evidence>
<gene>
    <name evidence="3" type="ORF">NQ314_007066</name>
</gene>
<dbReference type="AlphaFoldDB" id="A0AAV8YSI8"/>
<feature type="domain" description="HTH psq-type" evidence="2">
    <location>
        <begin position="12"/>
        <end position="59"/>
    </location>
</feature>
<dbReference type="Pfam" id="PF04218">
    <property type="entry name" value="CENP-B_N"/>
    <property type="match status" value="1"/>
</dbReference>